<evidence type="ECO:0000313" key="2">
    <source>
        <dbReference type="EMBL" id="KAK7021723.1"/>
    </source>
</evidence>
<feature type="compositionally biased region" description="Basic residues" evidence="1">
    <location>
        <begin position="343"/>
        <end position="353"/>
    </location>
</feature>
<comment type="caution">
    <text evidence="2">The sequence shown here is derived from an EMBL/GenBank/DDBJ whole genome shotgun (WGS) entry which is preliminary data.</text>
</comment>
<evidence type="ECO:0000313" key="3">
    <source>
        <dbReference type="Proteomes" id="UP001383192"/>
    </source>
</evidence>
<gene>
    <name evidence="2" type="ORF">VNI00_017322</name>
</gene>
<evidence type="ECO:0000256" key="1">
    <source>
        <dbReference type="SAM" id="MobiDB-lite"/>
    </source>
</evidence>
<name>A0AAW0B7B6_9AGAR</name>
<dbReference type="EMBL" id="JAYKXP010000166">
    <property type="protein sequence ID" value="KAK7021723.1"/>
    <property type="molecule type" value="Genomic_DNA"/>
</dbReference>
<reference evidence="2 3" key="1">
    <citation type="submission" date="2024-01" db="EMBL/GenBank/DDBJ databases">
        <title>A draft genome for a cacao thread blight-causing isolate of Paramarasmius palmivorus.</title>
        <authorList>
            <person name="Baruah I.K."/>
            <person name="Bukari Y."/>
            <person name="Amoako-Attah I."/>
            <person name="Meinhardt L.W."/>
            <person name="Bailey B.A."/>
            <person name="Cohen S.P."/>
        </authorList>
    </citation>
    <scope>NUCLEOTIDE SEQUENCE [LARGE SCALE GENOMIC DNA]</scope>
    <source>
        <strain evidence="2 3">GH-12</strain>
    </source>
</reference>
<feature type="region of interest" description="Disordered" evidence="1">
    <location>
        <begin position="32"/>
        <end position="86"/>
    </location>
</feature>
<accession>A0AAW0B7B6</accession>
<sequence>MSREEQETVCIVRTIDGTDLLFVQDSESWVTGKEVHLDDEDAEDVSKPKRIRHRRGALKQPQPENIAGDHATNEPAKHKSSVPSTRDLANKALSTTSSDVFLTGAEGTTSEKGKGKQKELVLKSPHKRSLYIIHHCLPSVSAGQRLLVPDVDENPQINSSMSLQDIEDVLYEAVFLLDSHKAYQKEDAFQLLKTLFQSGTLAFRAWTGHFTKIANELDQEPSASANDPRDNLENTPTSAHKILVDLHHGMCDGEKHIGDAYAMLDALLNAGSDVYALRKAHFNVINEAASKSVSEPPDILLQFPDHLEYKRTLTPPPITFNEHPSTQLCCLYPKIDLSKHLPAHRHAQPKQARKVSSNAPATAAEPLVPDHHTISQPSKLRPLAPLLSRAISQPTQV</sequence>
<proteinExistence type="predicted"/>
<organism evidence="2 3">
    <name type="scientific">Paramarasmius palmivorus</name>
    <dbReference type="NCBI Taxonomy" id="297713"/>
    <lineage>
        <taxon>Eukaryota</taxon>
        <taxon>Fungi</taxon>
        <taxon>Dikarya</taxon>
        <taxon>Basidiomycota</taxon>
        <taxon>Agaricomycotina</taxon>
        <taxon>Agaricomycetes</taxon>
        <taxon>Agaricomycetidae</taxon>
        <taxon>Agaricales</taxon>
        <taxon>Marasmiineae</taxon>
        <taxon>Marasmiaceae</taxon>
        <taxon>Paramarasmius</taxon>
    </lineage>
</organism>
<feature type="region of interest" description="Disordered" evidence="1">
    <location>
        <begin position="343"/>
        <end position="397"/>
    </location>
</feature>
<protein>
    <submittedName>
        <fullName evidence="2">Uncharacterized protein</fullName>
    </submittedName>
</protein>
<dbReference type="AlphaFoldDB" id="A0AAW0B7B6"/>
<dbReference type="Proteomes" id="UP001383192">
    <property type="component" value="Unassembled WGS sequence"/>
</dbReference>
<keyword evidence="3" id="KW-1185">Reference proteome</keyword>
<feature type="compositionally biased region" description="Basic residues" evidence="1">
    <location>
        <begin position="48"/>
        <end position="57"/>
    </location>
</feature>